<comment type="subcellular location">
    <subcellularLocation>
        <location evidence="1 14">Nucleus</location>
    </subcellularLocation>
</comment>
<comment type="domain">
    <text evidence="14">The PHD-type zinc finger mediates the binding to H3K4me3.</text>
</comment>
<dbReference type="Proteomes" id="UP001451303">
    <property type="component" value="Unassembled WGS sequence"/>
</dbReference>
<evidence type="ECO:0000256" key="14">
    <source>
        <dbReference type="RuleBase" id="RU361213"/>
    </source>
</evidence>
<evidence type="ECO:0000256" key="2">
    <source>
        <dbReference type="ARBA" id="ARBA00010210"/>
    </source>
</evidence>
<dbReference type="Gene3D" id="6.10.140.1740">
    <property type="match status" value="1"/>
</dbReference>
<evidence type="ECO:0000256" key="3">
    <source>
        <dbReference type="ARBA" id="ARBA00022723"/>
    </source>
</evidence>
<comment type="function">
    <text evidence="12">Component of the NuA4 histone acetyltransferase complex which is involved in transcriptional activation of selected genes principally by acetylation of nucleosomal histone H4 and H2A. The NuA4 complex is also involved in DNA repair. Involved in cell cycle progression and meiosis.</text>
</comment>
<dbReference type="PANTHER" id="PTHR10333:SF100">
    <property type="entry name" value="CHROMATIN MODIFICATION-RELATED PROTEIN YNG2"/>
    <property type="match status" value="1"/>
</dbReference>
<evidence type="ECO:0000256" key="8">
    <source>
        <dbReference type="ARBA" id="ARBA00023204"/>
    </source>
</evidence>
<comment type="similarity">
    <text evidence="2 14">Belongs to the ING family.</text>
</comment>
<evidence type="ECO:0000256" key="10">
    <source>
        <dbReference type="ARBA" id="ARBA00023254"/>
    </source>
</evidence>
<feature type="region of interest" description="Disordered" evidence="16">
    <location>
        <begin position="603"/>
        <end position="662"/>
    </location>
</feature>
<keyword evidence="4" id="KW-0227">DNA damage</keyword>
<gene>
    <name evidence="18" type="ORF">QR685DRAFT_513422</name>
</gene>
<keyword evidence="9 14" id="KW-0539">Nucleus</keyword>
<dbReference type="PANTHER" id="PTHR10333">
    <property type="entry name" value="INHIBITOR OF GROWTH PROTEIN"/>
    <property type="match status" value="1"/>
</dbReference>
<evidence type="ECO:0000256" key="16">
    <source>
        <dbReference type="SAM" id="MobiDB-lite"/>
    </source>
</evidence>
<evidence type="ECO:0000256" key="7">
    <source>
        <dbReference type="ARBA" id="ARBA00022853"/>
    </source>
</evidence>
<dbReference type="SMART" id="SM01408">
    <property type="entry name" value="ING"/>
    <property type="match status" value="1"/>
</dbReference>
<evidence type="ECO:0000256" key="15">
    <source>
        <dbReference type="SAM" id="Coils"/>
    </source>
</evidence>
<dbReference type="Gene3D" id="3.30.40.10">
    <property type="entry name" value="Zinc/RING finger domain, C3HC4 (zinc finger)"/>
    <property type="match status" value="1"/>
</dbReference>
<keyword evidence="5 13" id="KW-0863">Zinc-finger</keyword>
<feature type="coiled-coil region" evidence="15">
    <location>
        <begin position="40"/>
        <end position="67"/>
    </location>
</feature>
<evidence type="ECO:0000256" key="1">
    <source>
        <dbReference type="ARBA" id="ARBA00004123"/>
    </source>
</evidence>
<dbReference type="InterPro" id="IPR028651">
    <property type="entry name" value="ING_fam"/>
</dbReference>
<keyword evidence="15" id="KW-0175">Coiled coil</keyword>
<dbReference type="InterPro" id="IPR024610">
    <property type="entry name" value="ING_N_histone-binding"/>
</dbReference>
<evidence type="ECO:0000313" key="18">
    <source>
        <dbReference type="EMBL" id="KAL0475697.1"/>
    </source>
</evidence>
<organism evidence="18 19">
    <name type="scientific">Neurospora intermedia</name>
    <dbReference type="NCBI Taxonomy" id="5142"/>
    <lineage>
        <taxon>Eukaryota</taxon>
        <taxon>Fungi</taxon>
        <taxon>Dikarya</taxon>
        <taxon>Ascomycota</taxon>
        <taxon>Pezizomycotina</taxon>
        <taxon>Sordariomycetes</taxon>
        <taxon>Sordariomycetidae</taxon>
        <taxon>Sordariales</taxon>
        <taxon>Sordariaceae</taxon>
        <taxon>Neurospora</taxon>
    </lineage>
</organism>
<comment type="subunit">
    <text evidence="14">Component of an histone acetyltransferase complex. Interacts with H3K4me3 and to a lesser extent with H3K4me2.</text>
</comment>
<dbReference type="SMART" id="SM00249">
    <property type="entry name" value="PHD"/>
    <property type="match status" value="1"/>
</dbReference>
<protein>
    <recommendedName>
        <fullName evidence="14">Chromatin modification-related protein</fullName>
    </recommendedName>
</protein>
<proteinExistence type="inferred from homology"/>
<dbReference type="CDD" id="cd15505">
    <property type="entry name" value="PHD_ING"/>
    <property type="match status" value="1"/>
</dbReference>
<keyword evidence="10" id="KW-0469">Meiosis</keyword>
<evidence type="ECO:0000256" key="4">
    <source>
        <dbReference type="ARBA" id="ARBA00022763"/>
    </source>
</evidence>
<keyword evidence="19" id="KW-1185">Reference proteome</keyword>
<comment type="caution">
    <text evidence="18">The sequence shown here is derived from an EMBL/GenBank/DDBJ whole genome shotgun (WGS) entry which is preliminary data.</text>
</comment>
<evidence type="ECO:0000256" key="11">
    <source>
        <dbReference type="ARBA" id="ARBA00023306"/>
    </source>
</evidence>
<accession>A0ABR3DSU4</accession>
<dbReference type="InterPro" id="IPR001965">
    <property type="entry name" value="Znf_PHD"/>
</dbReference>
<keyword evidence="7 14" id="KW-0156">Chromatin regulator</keyword>
<dbReference type="CDD" id="cd16858">
    <property type="entry name" value="ING_ING3_Yng2p"/>
    <property type="match status" value="1"/>
</dbReference>
<evidence type="ECO:0000256" key="12">
    <source>
        <dbReference type="ARBA" id="ARBA00037044"/>
    </source>
</evidence>
<feature type="region of interest" description="Disordered" evidence="16">
    <location>
        <begin position="219"/>
        <end position="545"/>
    </location>
</feature>
<dbReference type="InterPro" id="IPR019787">
    <property type="entry name" value="Znf_PHD-finger"/>
</dbReference>
<evidence type="ECO:0000313" key="19">
    <source>
        <dbReference type="Proteomes" id="UP001451303"/>
    </source>
</evidence>
<dbReference type="SUPFAM" id="SSF57903">
    <property type="entry name" value="FYVE/PHD zinc finger"/>
    <property type="match status" value="1"/>
</dbReference>
<feature type="compositionally biased region" description="Low complexity" evidence="16">
    <location>
        <begin position="478"/>
        <end position="492"/>
    </location>
</feature>
<feature type="compositionally biased region" description="Polar residues" evidence="16">
    <location>
        <begin position="236"/>
        <end position="247"/>
    </location>
</feature>
<dbReference type="InterPro" id="IPR019786">
    <property type="entry name" value="Zinc_finger_PHD-type_CS"/>
</dbReference>
<evidence type="ECO:0000256" key="13">
    <source>
        <dbReference type="PROSITE-ProRule" id="PRU00146"/>
    </source>
</evidence>
<feature type="compositionally biased region" description="Polar residues" evidence="16">
    <location>
        <begin position="354"/>
        <end position="369"/>
    </location>
</feature>
<keyword evidence="6 14" id="KW-0862">Zinc</keyword>
<name>A0ABR3DSU4_NEUIN</name>
<dbReference type="Pfam" id="PF12998">
    <property type="entry name" value="ING"/>
    <property type="match status" value="1"/>
</dbReference>
<dbReference type="EMBL" id="JAVLET010000001">
    <property type="protein sequence ID" value="KAL0475697.1"/>
    <property type="molecule type" value="Genomic_DNA"/>
</dbReference>
<feature type="compositionally biased region" description="Acidic residues" evidence="16">
    <location>
        <begin position="516"/>
        <end position="545"/>
    </location>
</feature>
<evidence type="ECO:0000256" key="9">
    <source>
        <dbReference type="ARBA" id="ARBA00023242"/>
    </source>
</evidence>
<keyword evidence="8" id="KW-0234">DNA repair</keyword>
<feature type="compositionally biased region" description="Gly residues" evidence="16">
    <location>
        <begin position="446"/>
        <end position="459"/>
    </location>
</feature>
<keyword evidence="3 14" id="KW-0479">Metal-binding</keyword>
<evidence type="ECO:0000256" key="5">
    <source>
        <dbReference type="ARBA" id="ARBA00022771"/>
    </source>
</evidence>
<sequence length="662" mass="69101">MPRDDLSIDFVRKMPPAAELDPALILDEWIHNTQNLPEEIRFMQDEIAEKDRQYDKLVKEIEKNDERIQKFIKANGSFQPNPKEEEYRATIIKNFDLAEQLSKEKLELTRKLQHIFDKHVRALDKQIKSLYDRGEPGFTDPDELPSLVRDSAANITSTPTLLRPVNGNHPISSALNGLANGTGSNAARSNQIRNVQASHHHSASAPATPAATIILNQRARESSAGPGGAVRKGAVRSNSGLSLQTSGIGRHASLGPGTPKSSTTSGGVQRAGSAGPRGIGKGSTSSTSRKSVPSGSSAASRKKGSSVPTAGSGSGSAGGVSASGVSGSGAGGGSSHKSNLSRVLKRAGTGTSGSGVKNSPNTTSRANSTGDSDLSDADSNLSGSESDHRRIGTGRNTPIGGGSHSRSTSHHHTSSSFSHKGGAGDDLNHPHHPSHGYRPSSSLASNGGGGGGTGGGSGGPFQSRNPGGPIPTPSHPQSISSHNRSRSSTTHHQLQEMHRSPSLSSNNRRRNNPGLTDDDDEDVDDDDMDLNVDQEDGMDLDDEEAGDDRKYCLCQNVSFGDMVACDNDECPYEWFHWSCVGLKSEPNGTWYCPVCAKNMERDNNSNNSNSNSNSNINSNNSGSSGSSSSQGRSDNKKSGGGGNSSSQGGGGNNSSQGGGGGQ</sequence>
<keyword evidence="11" id="KW-0131">Cell cycle</keyword>
<dbReference type="PROSITE" id="PS01359">
    <property type="entry name" value="ZF_PHD_1"/>
    <property type="match status" value="1"/>
</dbReference>
<comment type="function">
    <text evidence="14">Component of an histone acetyltransferase complex.</text>
</comment>
<evidence type="ECO:0000256" key="6">
    <source>
        <dbReference type="ARBA" id="ARBA00022833"/>
    </source>
</evidence>
<feature type="compositionally biased region" description="Low complexity" evidence="16">
    <location>
        <begin position="282"/>
        <end position="311"/>
    </location>
</feature>
<feature type="domain" description="PHD-type" evidence="17">
    <location>
        <begin position="549"/>
        <end position="598"/>
    </location>
</feature>
<reference evidence="18 19" key="1">
    <citation type="submission" date="2023-09" db="EMBL/GenBank/DDBJ databases">
        <title>Multi-omics analysis of a traditional fermented food reveals byproduct-associated fungal strains for waste-to-food upcycling.</title>
        <authorList>
            <consortium name="Lawrence Berkeley National Laboratory"/>
            <person name="Rekdal V.M."/>
            <person name="Villalobos-Escobedo J.M."/>
            <person name="Rodriguez-Valeron N."/>
            <person name="Garcia M.O."/>
            <person name="Vasquez D.P."/>
            <person name="Damayanti I."/>
            <person name="Sorensen P.M."/>
            <person name="Baidoo E.E."/>
            <person name="De Carvalho A.C."/>
            <person name="Riley R."/>
            <person name="Lipzen A."/>
            <person name="He G."/>
            <person name="Yan M."/>
            <person name="Haridas S."/>
            <person name="Daum C."/>
            <person name="Yoshinaga Y."/>
            <person name="Ng V."/>
            <person name="Grigoriev I.V."/>
            <person name="Munk R."/>
            <person name="Nuraida L."/>
            <person name="Wijaya C.H."/>
            <person name="Morales P.-C."/>
            <person name="Keasling J.D."/>
        </authorList>
    </citation>
    <scope>NUCLEOTIDE SEQUENCE [LARGE SCALE GENOMIC DNA]</scope>
    <source>
        <strain evidence="18 19">FGSC 2613</strain>
    </source>
</reference>
<feature type="compositionally biased region" description="Gly residues" evidence="16">
    <location>
        <begin position="638"/>
        <end position="662"/>
    </location>
</feature>
<evidence type="ECO:0000259" key="17">
    <source>
        <dbReference type="PROSITE" id="PS50016"/>
    </source>
</evidence>
<dbReference type="InterPro" id="IPR011011">
    <property type="entry name" value="Znf_FYVE_PHD"/>
</dbReference>
<feature type="compositionally biased region" description="Low complexity" evidence="16">
    <location>
        <begin position="604"/>
        <end position="629"/>
    </location>
</feature>
<dbReference type="InterPro" id="IPR013083">
    <property type="entry name" value="Znf_RING/FYVE/PHD"/>
</dbReference>
<dbReference type="PROSITE" id="PS50016">
    <property type="entry name" value="ZF_PHD_2"/>
    <property type="match status" value="1"/>
</dbReference>